<organism evidence="1 2">
    <name type="scientific">Parvimonas micra</name>
    <dbReference type="NCBI Taxonomy" id="33033"/>
    <lineage>
        <taxon>Bacteria</taxon>
        <taxon>Bacillati</taxon>
        <taxon>Bacillota</taxon>
        <taxon>Tissierellia</taxon>
        <taxon>Tissierellales</taxon>
        <taxon>Peptoniphilaceae</taxon>
        <taxon>Parvimonas</taxon>
    </lineage>
</organism>
<evidence type="ECO:0000313" key="1">
    <source>
        <dbReference type="EMBL" id="MBF1306710.1"/>
    </source>
</evidence>
<dbReference type="AlphaFoldDB" id="A0A930H2E0"/>
<dbReference type="EMBL" id="JABZRE010000006">
    <property type="protein sequence ID" value="MBF1306710.1"/>
    <property type="molecule type" value="Genomic_DNA"/>
</dbReference>
<dbReference type="PANTHER" id="PTHR34547">
    <property type="entry name" value="YACP-LIKE NYN DOMAIN PROTEIN"/>
    <property type="match status" value="1"/>
</dbReference>
<name>A0A930H2E0_9FIRM</name>
<proteinExistence type="predicted"/>
<evidence type="ECO:0000313" key="2">
    <source>
        <dbReference type="Proteomes" id="UP000758611"/>
    </source>
</evidence>
<dbReference type="RefSeq" id="WP_278477259.1">
    <property type="nucleotide sequence ID" value="NZ_JABZRE010000006.1"/>
</dbReference>
<dbReference type="Pfam" id="PF05991">
    <property type="entry name" value="NYN_YacP"/>
    <property type="match status" value="1"/>
</dbReference>
<gene>
    <name evidence="1" type="ORF">HXM94_02815</name>
</gene>
<accession>A0A930H2E0</accession>
<dbReference type="Proteomes" id="UP000758611">
    <property type="component" value="Unassembled WGS sequence"/>
</dbReference>
<dbReference type="InterPro" id="IPR010298">
    <property type="entry name" value="YacP-like"/>
</dbReference>
<comment type="caution">
    <text evidence="1">The sequence shown here is derived from an EMBL/GenBank/DDBJ whole genome shotgun (WGS) entry which is preliminary data.</text>
</comment>
<sequence length="173" mass="20135">MKTKKLIIIDGYNILNAWEKYKPFLKLSFENARNELIYDMGEFSKLIGIDLLLVFDAYKINFKGSSEVIKGIEVVYTKQNETADQFIEKKLDEIGRKISVSVGTDDTLIQKLVTQRGGIVLTSKELLFRYENLKNKSNRYETKNRITNKSYFNTLDDKTLNQLDEIEKKLFGK</sequence>
<protein>
    <submittedName>
        <fullName evidence="1">NYN domain-containing protein</fullName>
    </submittedName>
</protein>
<dbReference type="PANTHER" id="PTHR34547:SF1">
    <property type="entry name" value="YACP-LIKE NYN DOMAIN PROTEIN"/>
    <property type="match status" value="1"/>
</dbReference>
<reference evidence="1" key="1">
    <citation type="submission" date="2020-04" db="EMBL/GenBank/DDBJ databases">
        <title>Deep metagenomics examines the oral microbiome during advanced dental caries in children, revealing novel taxa and co-occurrences with host molecules.</title>
        <authorList>
            <person name="Baker J.L."/>
            <person name="Morton J.T."/>
            <person name="Dinis M."/>
            <person name="Alvarez R."/>
            <person name="Tran N.C."/>
            <person name="Knight R."/>
            <person name="Edlund A."/>
        </authorList>
    </citation>
    <scope>NUCLEOTIDE SEQUENCE</scope>
    <source>
        <strain evidence="1">JCVI_23_bin.11</strain>
    </source>
</reference>